<dbReference type="EMBL" id="NBNE01000010">
    <property type="protein sequence ID" value="OWZ24529.1"/>
    <property type="molecule type" value="Genomic_DNA"/>
</dbReference>
<dbReference type="OrthoDB" id="103828at2759"/>
<dbReference type="Proteomes" id="UP000198211">
    <property type="component" value="Unassembled WGS sequence"/>
</dbReference>
<accession>A0A225X5J5</accession>
<reference evidence="2" key="1">
    <citation type="submission" date="2017-03" db="EMBL/GenBank/DDBJ databases">
        <title>Phytopthora megakarya and P. palmivora, two closely related causual agents of cacao black pod achieved similar genome size and gene model numbers by different mechanisms.</title>
        <authorList>
            <person name="Ali S."/>
            <person name="Shao J."/>
            <person name="Larry D.J."/>
            <person name="Kronmiller B."/>
            <person name="Shen D."/>
            <person name="Strem M.D."/>
            <person name="Melnick R.L."/>
            <person name="Guiltinan M.J."/>
            <person name="Tyler B.M."/>
            <person name="Meinhardt L.W."/>
            <person name="Bailey B.A."/>
        </authorList>
    </citation>
    <scope>NUCLEOTIDE SEQUENCE [LARGE SCALE GENOMIC DNA]</scope>
    <source>
        <strain evidence="2">zdho120</strain>
    </source>
</reference>
<dbReference type="AlphaFoldDB" id="A0A225X5J5"/>
<gene>
    <name evidence="1" type="ORF">PHMEG_000419</name>
</gene>
<protein>
    <submittedName>
        <fullName evidence="1">Uncharacterized protein</fullName>
    </submittedName>
</protein>
<keyword evidence="2" id="KW-1185">Reference proteome</keyword>
<evidence type="ECO:0000313" key="2">
    <source>
        <dbReference type="Proteomes" id="UP000198211"/>
    </source>
</evidence>
<proteinExistence type="predicted"/>
<evidence type="ECO:0000313" key="1">
    <source>
        <dbReference type="EMBL" id="OWZ24529.1"/>
    </source>
</evidence>
<organism evidence="1 2">
    <name type="scientific">Phytophthora megakarya</name>
    <dbReference type="NCBI Taxonomy" id="4795"/>
    <lineage>
        <taxon>Eukaryota</taxon>
        <taxon>Sar</taxon>
        <taxon>Stramenopiles</taxon>
        <taxon>Oomycota</taxon>
        <taxon>Peronosporomycetes</taxon>
        <taxon>Peronosporales</taxon>
        <taxon>Peronosporaceae</taxon>
        <taxon>Phytophthora</taxon>
    </lineage>
</organism>
<name>A0A225X5J5_9STRA</name>
<comment type="caution">
    <text evidence="1">The sequence shown here is derived from an EMBL/GenBank/DDBJ whole genome shotgun (WGS) entry which is preliminary data.</text>
</comment>
<sequence>MQESAYPCSVLVQKVANAISIACCLSKKPNPRDEIKILRGSTAAQDRPRELRWGIQAAEGDEDDGGPGSGDDDVLTSLGASYRAWRVYHREKRAHDYTKSRLVDVIRREAALEKQLVRIGGSVESSECTLMKLEDLEAGMAILEGKYNAAVTEQVAREEIAFEFEAFRTQFQNHIERLHTAEADALHWKAQYQAVLPKLARINMEKQSLLEELRMAKKACVLKMNRQYAQLER</sequence>